<evidence type="ECO:0000313" key="2">
    <source>
        <dbReference type="EMBL" id="KAJ7648149.1"/>
    </source>
</evidence>
<evidence type="ECO:0000256" key="1">
    <source>
        <dbReference type="SAM" id="MobiDB-lite"/>
    </source>
</evidence>
<dbReference type="Proteomes" id="UP001221757">
    <property type="component" value="Unassembled WGS sequence"/>
</dbReference>
<dbReference type="EMBL" id="JARKIE010000383">
    <property type="protein sequence ID" value="KAJ7648149.1"/>
    <property type="molecule type" value="Genomic_DNA"/>
</dbReference>
<proteinExistence type="predicted"/>
<accession>A0AAD7CGP4</accession>
<organism evidence="2 3">
    <name type="scientific">Mycena rosella</name>
    <name type="common">Pink bonnet</name>
    <name type="synonym">Agaricus rosellus</name>
    <dbReference type="NCBI Taxonomy" id="1033263"/>
    <lineage>
        <taxon>Eukaryota</taxon>
        <taxon>Fungi</taxon>
        <taxon>Dikarya</taxon>
        <taxon>Basidiomycota</taxon>
        <taxon>Agaricomycotina</taxon>
        <taxon>Agaricomycetes</taxon>
        <taxon>Agaricomycetidae</taxon>
        <taxon>Agaricales</taxon>
        <taxon>Marasmiineae</taxon>
        <taxon>Mycenaceae</taxon>
        <taxon>Mycena</taxon>
    </lineage>
</organism>
<feature type="compositionally biased region" description="Pro residues" evidence="1">
    <location>
        <begin position="43"/>
        <end position="54"/>
    </location>
</feature>
<keyword evidence="3" id="KW-1185">Reference proteome</keyword>
<sequence>MYSDPPAAQVSPMAIRVRLLVTASRRAAVQAAASTTRSACTPSPRPAPAPPGTSPPETDGDWRSFSTPAAHRGSHEPTMPTMPTFASSSSASATSTASDSTSTRARCRRASGLQSPARTAPAKVARNDRPVPGSAQAGLETAARRRVHQHPQALQGDCVLDPPALQAVARERQRCETGARAGGGASTGEVVRCGATGSREHNVVQPPPLSPLSSSSSATTPDTYPPGLRILDAGPSFYARSPSASRRRRPQGRLGLRPGVHVVAHDAQRCRRWMRVQSTSRLGYIIM</sequence>
<comment type="caution">
    <text evidence="2">The sequence shown here is derived from an EMBL/GenBank/DDBJ whole genome shotgun (WGS) entry which is preliminary data.</text>
</comment>
<dbReference type="AlphaFoldDB" id="A0AAD7CGP4"/>
<protein>
    <submittedName>
        <fullName evidence="2">Uncharacterized protein</fullName>
    </submittedName>
</protein>
<name>A0AAD7CGP4_MYCRO</name>
<feature type="compositionally biased region" description="Low complexity" evidence="1">
    <location>
        <begin position="32"/>
        <end position="42"/>
    </location>
</feature>
<gene>
    <name evidence="2" type="ORF">B0H17DRAFT_1186784</name>
</gene>
<feature type="region of interest" description="Disordered" evidence="1">
    <location>
        <begin position="32"/>
        <end position="135"/>
    </location>
</feature>
<feature type="region of interest" description="Disordered" evidence="1">
    <location>
        <begin position="198"/>
        <end position="257"/>
    </location>
</feature>
<evidence type="ECO:0000313" key="3">
    <source>
        <dbReference type="Proteomes" id="UP001221757"/>
    </source>
</evidence>
<feature type="compositionally biased region" description="Low complexity" evidence="1">
    <location>
        <begin position="86"/>
        <end position="104"/>
    </location>
</feature>
<reference evidence="2" key="1">
    <citation type="submission" date="2023-03" db="EMBL/GenBank/DDBJ databases">
        <title>Massive genome expansion in bonnet fungi (Mycena s.s.) driven by repeated elements and novel gene families across ecological guilds.</title>
        <authorList>
            <consortium name="Lawrence Berkeley National Laboratory"/>
            <person name="Harder C.B."/>
            <person name="Miyauchi S."/>
            <person name="Viragh M."/>
            <person name="Kuo A."/>
            <person name="Thoen E."/>
            <person name="Andreopoulos B."/>
            <person name="Lu D."/>
            <person name="Skrede I."/>
            <person name="Drula E."/>
            <person name="Henrissat B."/>
            <person name="Morin E."/>
            <person name="Kohler A."/>
            <person name="Barry K."/>
            <person name="LaButti K."/>
            <person name="Morin E."/>
            <person name="Salamov A."/>
            <person name="Lipzen A."/>
            <person name="Mereny Z."/>
            <person name="Hegedus B."/>
            <person name="Baldrian P."/>
            <person name="Stursova M."/>
            <person name="Weitz H."/>
            <person name="Taylor A."/>
            <person name="Grigoriev I.V."/>
            <person name="Nagy L.G."/>
            <person name="Martin F."/>
            <person name="Kauserud H."/>
        </authorList>
    </citation>
    <scope>NUCLEOTIDE SEQUENCE</scope>
    <source>
        <strain evidence="2">CBHHK067</strain>
    </source>
</reference>